<feature type="compositionally biased region" description="Low complexity" evidence="2">
    <location>
        <begin position="1"/>
        <end position="15"/>
    </location>
</feature>
<keyword evidence="1" id="KW-0175">Coiled coil</keyword>
<feature type="region of interest" description="Disordered" evidence="2">
    <location>
        <begin position="573"/>
        <end position="595"/>
    </location>
</feature>
<proteinExistence type="predicted"/>
<dbReference type="InterPro" id="IPR027417">
    <property type="entry name" value="P-loop_NTPase"/>
</dbReference>
<name>A0A3N4HJR4_ASCIM</name>
<dbReference type="Gene3D" id="1.10.287.1490">
    <property type="match status" value="1"/>
</dbReference>
<dbReference type="InterPro" id="IPR056024">
    <property type="entry name" value="DUF7605"/>
</dbReference>
<dbReference type="SUPFAM" id="SSF52540">
    <property type="entry name" value="P-loop containing nucleoside triphosphate hydrolases"/>
    <property type="match status" value="1"/>
</dbReference>
<accession>A0A3N4HJR4</accession>
<feature type="domain" description="Dynamin N-terminal" evidence="3">
    <location>
        <begin position="147"/>
        <end position="392"/>
    </location>
</feature>
<keyword evidence="6" id="KW-1185">Reference proteome</keyword>
<protein>
    <recommendedName>
        <fullName evidence="7">P-loop containing nucleoside triphosphate hydrolase protein</fullName>
    </recommendedName>
</protein>
<evidence type="ECO:0008006" key="7">
    <source>
        <dbReference type="Google" id="ProtNLM"/>
    </source>
</evidence>
<evidence type="ECO:0000256" key="2">
    <source>
        <dbReference type="SAM" id="MobiDB-lite"/>
    </source>
</evidence>
<feature type="coiled-coil region" evidence="1">
    <location>
        <begin position="511"/>
        <end position="545"/>
    </location>
</feature>
<evidence type="ECO:0000313" key="6">
    <source>
        <dbReference type="Proteomes" id="UP000275078"/>
    </source>
</evidence>
<evidence type="ECO:0000259" key="4">
    <source>
        <dbReference type="Pfam" id="PF24564"/>
    </source>
</evidence>
<dbReference type="AlphaFoldDB" id="A0A3N4HJR4"/>
<dbReference type="STRING" id="1160509.A0A3N4HJR4"/>
<dbReference type="InterPro" id="IPR045063">
    <property type="entry name" value="Dynamin_N"/>
</dbReference>
<dbReference type="Gene3D" id="3.40.50.300">
    <property type="entry name" value="P-loop containing nucleotide triphosphate hydrolases"/>
    <property type="match status" value="1"/>
</dbReference>
<organism evidence="5 6">
    <name type="scientific">Ascobolus immersus RN42</name>
    <dbReference type="NCBI Taxonomy" id="1160509"/>
    <lineage>
        <taxon>Eukaryota</taxon>
        <taxon>Fungi</taxon>
        <taxon>Dikarya</taxon>
        <taxon>Ascomycota</taxon>
        <taxon>Pezizomycotina</taxon>
        <taxon>Pezizomycetes</taxon>
        <taxon>Pezizales</taxon>
        <taxon>Ascobolaceae</taxon>
        <taxon>Ascobolus</taxon>
    </lineage>
</organism>
<feature type="coiled-coil region" evidence="1">
    <location>
        <begin position="459"/>
        <end position="486"/>
    </location>
</feature>
<dbReference type="Pfam" id="PF24564">
    <property type="entry name" value="DUF7605"/>
    <property type="match status" value="1"/>
</dbReference>
<evidence type="ECO:0000313" key="5">
    <source>
        <dbReference type="EMBL" id="RPA74143.1"/>
    </source>
</evidence>
<dbReference type="OrthoDB" id="3598281at2759"/>
<feature type="domain" description="DUF7605" evidence="4">
    <location>
        <begin position="739"/>
        <end position="909"/>
    </location>
</feature>
<gene>
    <name evidence="5" type="ORF">BJ508DRAFT_40104</name>
</gene>
<sequence length="1016" mass="115926">MRMVSQCSSRTSSSSPEVHVKTEESDEEEVISIPPRLHKQNMLLSRNPQLKRTTSQLRGVVAKRPKTVSDAETRAKSISFSLRSTHEDSTIETLEQAVMQTLDVLESIESTIRQDANTEPETKSEPARLLTEIKGLQELARTPKTIIGIVGKTGEGKSTLLNALLDEEKLVPTNCMRACTSVVTEVSYNHQTLHTNGFYYKYRAEVEFISPAEWEEELRDLFARITDGFSQDEDDEVAVYKLKALYPFEEITAKQLEQNGIEHYLYDGTVQRILNKRVVTLKAQSGDELFKKLQMFIDSTVEDRVSKAKLAKLTDEEKQRRATHEYWPLIKVVRIFVDNEILRSGAVLVDLPGYGDVNSARSVCADRYKMQCDALWIVSGIHRAVDDKNGRTLLDDTFRRQSYMDGSFQTATYICSKSEDIWVEEAIRNLSQSLKKDTEGLYKQIETEKQSQMSLSLQIQKGKTAFKELRKMLDSLQKRKALLKKKQPTQVPSPSTIRSKFAELDSVKADIRSYKTKILALETSIESAEESLDESESQLHKRQREIKTLCIHARNERAKETIKHRYAVELRELDERNAEEEDPGNYDPMEGPSRSYDDSIASSFPVFCVSAHGYQDLCHRSQEGKAGQSPFDEIQQTEIPHLQDHCQESTLSKRRSAALAFLNGADKFLNSLGMWCSGGHAGALRKRYPISFETNIRNQLSQLKKHSEQDPIDIALQLTEHVEQRLYSIFPEAIKEAIDNAPRVISNLEMIHPKTYAAICRKNGQHKNCYNVCFNVNHDLCVPFLDKIKARWVEVFRKDVERTFGEYKEMKPRLEATLSSIWPHLQRLGLGAVHKEHLKRQINAYTTSFSAEIKQIGARIQTRQKEIHRVFEVLVQTELSSTYEELTLLKGRGSVRAKKERMREAINTKRKHIFHTVAEMMRQRLVNVFIDAENEFAKAVDRCIGALENDLRVMGVLSEESKRKREAAARHSQVDLKMEIGKVLAQGYEELSRVIEGLEGNGPSGGPRLLEGSSFI</sequence>
<dbReference type="EMBL" id="ML119799">
    <property type="protein sequence ID" value="RPA74143.1"/>
    <property type="molecule type" value="Genomic_DNA"/>
</dbReference>
<dbReference type="Pfam" id="PF00350">
    <property type="entry name" value="Dynamin_N"/>
    <property type="match status" value="1"/>
</dbReference>
<reference evidence="5 6" key="1">
    <citation type="journal article" date="2018" name="Nat. Ecol. Evol.">
        <title>Pezizomycetes genomes reveal the molecular basis of ectomycorrhizal truffle lifestyle.</title>
        <authorList>
            <person name="Murat C."/>
            <person name="Payen T."/>
            <person name="Noel B."/>
            <person name="Kuo A."/>
            <person name="Morin E."/>
            <person name="Chen J."/>
            <person name="Kohler A."/>
            <person name="Krizsan K."/>
            <person name="Balestrini R."/>
            <person name="Da Silva C."/>
            <person name="Montanini B."/>
            <person name="Hainaut M."/>
            <person name="Levati E."/>
            <person name="Barry K.W."/>
            <person name="Belfiori B."/>
            <person name="Cichocki N."/>
            <person name="Clum A."/>
            <person name="Dockter R.B."/>
            <person name="Fauchery L."/>
            <person name="Guy J."/>
            <person name="Iotti M."/>
            <person name="Le Tacon F."/>
            <person name="Lindquist E.A."/>
            <person name="Lipzen A."/>
            <person name="Malagnac F."/>
            <person name="Mello A."/>
            <person name="Molinier V."/>
            <person name="Miyauchi S."/>
            <person name="Poulain J."/>
            <person name="Riccioni C."/>
            <person name="Rubini A."/>
            <person name="Sitrit Y."/>
            <person name="Splivallo R."/>
            <person name="Traeger S."/>
            <person name="Wang M."/>
            <person name="Zifcakova L."/>
            <person name="Wipf D."/>
            <person name="Zambonelli A."/>
            <person name="Paolocci F."/>
            <person name="Nowrousian M."/>
            <person name="Ottonello S."/>
            <person name="Baldrian P."/>
            <person name="Spatafora J.W."/>
            <person name="Henrissat B."/>
            <person name="Nagy L.G."/>
            <person name="Aury J.M."/>
            <person name="Wincker P."/>
            <person name="Grigoriev I.V."/>
            <person name="Bonfante P."/>
            <person name="Martin F.M."/>
        </authorList>
    </citation>
    <scope>NUCLEOTIDE SEQUENCE [LARGE SCALE GENOMIC DNA]</scope>
    <source>
        <strain evidence="5 6">RN42</strain>
    </source>
</reference>
<evidence type="ECO:0000259" key="3">
    <source>
        <dbReference type="Pfam" id="PF00350"/>
    </source>
</evidence>
<feature type="region of interest" description="Disordered" evidence="2">
    <location>
        <begin position="1"/>
        <end position="33"/>
    </location>
</feature>
<dbReference type="PANTHER" id="PTHR36681">
    <property type="entry name" value="NUCLEAR GTPASE, GERMINAL CENTER-ASSOCIATED, TANDEM DUPLICATE 3"/>
    <property type="match status" value="1"/>
</dbReference>
<evidence type="ECO:0000256" key="1">
    <source>
        <dbReference type="SAM" id="Coils"/>
    </source>
</evidence>
<dbReference type="PANTHER" id="PTHR36681:SF3">
    <property type="entry name" value="NUCLEAR GTPASE, GERMINAL CENTER-ASSOCIATED, TANDEM DUPLICATE 3"/>
    <property type="match status" value="1"/>
</dbReference>
<dbReference type="Proteomes" id="UP000275078">
    <property type="component" value="Unassembled WGS sequence"/>
</dbReference>